<sequence length="167" mass="19440">MSIANELDDLAKSYKLTHLKSEYEHYKHLIPPAPDKLEQLDKAIKSYEVTFKGNKNKIQDAFSKIDKYVYMKPWKKLPNFHKNVKLREYVAEHHKNNKLEVEKLLMAAVETNEHKINSSIVYDQTLCKILEVPILKEHEGKFSIETPKKISRVKKSVSVSVSEESDT</sequence>
<evidence type="ECO:0000313" key="1">
    <source>
        <dbReference type="EMBL" id="AYV84264.1"/>
    </source>
</evidence>
<accession>A0A3G5ACE9</accession>
<proteinExistence type="predicted"/>
<reference evidence="1" key="1">
    <citation type="submission" date="2018-10" db="EMBL/GenBank/DDBJ databases">
        <title>Hidden diversity of soil giant viruses.</title>
        <authorList>
            <person name="Schulz F."/>
            <person name="Alteio L."/>
            <person name="Goudeau D."/>
            <person name="Ryan E.M."/>
            <person name="Malmstrom R.R."/>
            <person name="Blanchard J."/>
            <person name="Woyke T."/>
        </authorList>
    </citation>
    <scope>NUCLEOTIDE SEQUENCE</scope>
    <source>
        <strain evidence="1">HYV1</strain>
    </source>
</reference>
<gene>
    <name evidence="1" type="ORF">Hyperionvirus20_42</name>
</gene>
<dbReference type="EMBL" id="MK072402">
    <property type="protein sequence ID" value="AYV84264.1"/>
    <property type="molecule type" value="Genomic_DNA"/>
</dbReference>
<protein>
    <submittedName>
        <fullName evidence="1">Uncharacterized protein</fullName>
    </submittedName>
</protein>
<organism evidence="1">
    <name type="scientific">Hyperionvirus sp</name>
    <dbReference type="NCBI Taxonomy" id="2487770"/>
    <lineage>
        <taxon>Viruses</taxon>
        <taxon>Varidnaviria</taxon>
        <taxon>Bamfordvirae</taxon>
        <taxon>Nucleocytoviricota</taxon>
        <taxon>Megaviricetes</taxon>
        <taxon>Imitervirales</taxon>
        <taxon>Mimiviridae</taxon>
        <taxon>Klosneuvirinae</taxon>
    </lineage>
</organism>
<name>A0A3G5ACE9_9VIRU</name>